<reference evidence="2" key="1">
    <citation type="submission" date="2021-03" db="EMBL/GenBank/DDBJ databases">
        <title>Draft genome sequence of rust myrtle Austropuccinia psidii MF-1, a brazilian biotype.</title>
        <authorList>
            <person name="Quecine M.C."/>
            <person name="Pachon D.M.R."/>
            <person name="Bonatelli M.L."/>
            <person name="Correr F.H."/>
            <person name="Franceschini L.M."/>
            <person name="Leite T.F."/>
            <person name="Margarido G.R.A."/>
            <person name="Almeida C.A."/>
            <person name="Ferrarezi J.A."/>
            <person name="Labate C.A."/>
        </authorList>
    </citation>
    <scope>NUCLEOTIDE SEQUENCE</scope>
    <source>
        <strain evidence="2">MF-1</strain>
    </source>
</reference>
<dbReference type="PANTHER" id="PTHR12083:SF9">
    <property type="entry name" value="BIFUNCTIONAL POLYNUCLEOTIDE PHOSPHATASE_KINASE"/>
    <property type="match status" value="1"/>
</dbReference>
<proteinExistence type="predicted"/>
<dbReference type="GO" id="GO:0046403">
    <property type="term" value="F:polynucleotide 3'-phosphatase activity"/>
    <property type="evidence" value="ECO:0007669"/>
    <property type="project" value="TreeGrafter"/>
</dbReference>
<dbReference type="Gene3D" id="3.40.50.300">
    <property type="entry name" value="P-loop containing nucleotide triphosphate hydrolases"/>
    <property type="match status" value="1"/>
</dbReference>
<dbReference type="Pfam" id="PF13671">
    <property type="entry name" value="AAA_33"/>
    <property type="match status" value="1"/>
</dbReference>
<dbReference type="EMBL" id="AVOT02001182">
    <property type="protein sequence ID" value="MBW0465990.1"/>
    <property type="molecule type" value="Genomic_DNA"/>
</dbReference>
<dbReference type="InterPro" id="IPR027417">
    <property type="entry name" value="P-loop_NTPase"/>
</dbReference>
<feature type="compositionally biased region" description="Polar residues" evidence="1">
    <location>
        <begin position="270"/>
        <end position="279"/>
    </location>
</feature>
<dbReference type="SUPFAM" id="SSF52540">
    <property type="entry name" value="P-loop containing nucleoside triphosphate hydrolases"/>
    <property type="match status" value="1"/>
</dbReference>
<dbReference type="Proteomes" id="UP000765509">
    <property type="component" value="Unassembled WGS sequence"/>
</dbReference>
<sequence>MSIPTQLGNSSNLTAGALTVLILCGTVGSGKSSFAIALESFENDFIRISQDVLGDRRACEKLARECLAQGKSIIIDRQNFDISQRAHWIKIANEFQDQAQTKIEVDLIEFNTPPDECLRRLDTRTGHESIHSAGEGRAVLKTVLRQWVSPHLSEGFDRHLVAVPNSCWKNQNGIIPIPHPITQEVIHSIMKHLKSIPICTNPGQRPKPPGHNKPKMHMNQCRGGSSFRGKRNSQSGFRNKHQDVDINNGKAGKSINNQYKEGNDKRLGDRTNNQSKGNN</sequence>
<comment type="caution">
    <text evidence="2">The sequence shown here is derived from an EMBL/GenBank/DDBJ whole genome shotgun (WGS) entry which is preliminary data.</text>
</comment>
<dbReference type="GO" id="GO:0003690">
    <property type="term" value="F:double-stranded DNA binding"/>
    <property type="evidence" value="ECO:0007669"/>
    <property type="project" value="TreeGrafter"/>
</dbReference>
<keyword evidence="3" id="KW-1185">Reference proteome</keyword>
<gene>
    <name evidence="2" type="ORF">O181_005705</name>
</gene>
<dbReference type="GO" id="GO:0046404">
    <property type="term" value="F:ATP-dependent polydeoxyribonucleotide 5'-hydroxyl-kinase activity"/>
    <property type="evidence" value="ECO:0007669"/>
    <property type="project" value="TreeGrafter"/>
</dbReference>
<protein>
    <submittedName>
        <fullName evidence="2">Uncharacterized protein</fullName>
    </submittedName>
</protein>
<dbReference type="GO" id="GO:0006281">
    <property type="term" value="P:DNA repair"/>
    <property type="evidence" value="ECO:0007669"/>
    <property type="project" value="TreeGrafter"/>
</dbReference>
<accession>A0A9Q3BJH7</accession>
<evidence type="ECO:0000313" key="3">
    <source>
        <dbReference type="Proteomes" id="UP000765509"/>
    </source>
</evidence>
<organism evidence="2 3">
    <name type="scientific">Austropuccinia psidii MF-1</name>
    <dbReference type="NCBI Taxonomy" id="1389203"/>
    <lineage>
        <taxon>Eukaryota</taxon>
        <taxon>Fungi</taxon>
        <taxon>Dikarya</taxon>
        <taxon>Basidiomycota</taxon>
        <taxon>Pucciniomycotina</taxon>
        <taxon>Pucciniomycetes</taxon>
        <taxon>Pucciniales</taxon>
        <taxon>Sphaerophragmiaceae</taxon>
        <taxon>Austropuccinia</taxon>
    </lineage>
</organism>
<dbReference type="OrthoDB" id="3512845at2759"/>
<feature type="region of interest" description="Disordered" evidence="1">
    <location>
        <begin position="198"/>
        <end position="279"/>
    </location>
</feature>
<evidence type="ECO:0000256" key="1">
    <source>
        <dbReference type="SAM" id="MobiDB-lite"/>
    </source>
</evidence>
<evidence type="ECO:0000313" key="2">
    <source>
        <dbReference type="EMBL" id="MBW0465990.1"/>
    </source>
</evidence>
<name>A0A9Q3BJH7_9BASI</name>
<dbReference type="AlphaFoldDB" id="A0A9Q3BJH7"/>
<dbReference type="PANTHER" id="PTHR12083">
    <property type="entry name" value="BIFUNCTIONAL POLYNUCLEOTIDE PHOSPHATASE/KINASE"/>
    <property type="match status" value="1"/>
</dbReference>